<evidence type="ECO:0008006" key="4">
    <source>
        <dbReference type="Google" id="ProtNLM"/>
    </source>
</evidence>
<feature type="compositionally biased region" description="Basic and acidic residues" evidence="1">
    <location>
        <begin position="16"/>
        <end position="26"/>
    </location>
</feature>
<organism evidence="2 3">
    <name type="scientific">Albugo candida</name>
    <dbReference type="NCBI Taxonomy" id="65357"/>
    <lineage>
        <taxon>Eukaryota</taxon>
        <taxon>Sar</taxon>
        <taxon>Stramenopiles</taxon>
        <taxon>Oomycota</taxon>
        <taxon>Peronosporomycetes</taxon>
        <taxon>Albuginales</taxon>
        <taxon>Albuginaceae</taxon>
        <taxon>Albugo</taxon>
    </lineage>
</organism>
<feature type="region of interest" description="Disordered" evidence="1">
    <location>
        <begin position="1"/>
        <end position="52"/>
    </location>
</feature>
<comment type="caution">
    <text evidence="2">The sequence shown here is derived from an EMBL/GenBank/DDBJ whole genome shotgun (WGS) entry which is preliminary data.</text>
</comment>
<feature type="compositionally biased region" description="Basic and acidic residues" evidence="1">
    <location>
        <begin position="40"/>
        <end position="51"/>
    </location>
</feature>
<gene>
    <name evidence="2" type="ORF">BN9_026030</name>
</gene>
<dbReference type="OrthoDB" id="2431447at2759"/>
<dbReference type="EMBL" id="CAIX01000025">
    <property type="protein sequence ID" value="CCI41819.1"/>
    <property type="molecule type" value="Genomic_DNA"/>
</dbReference>
<dbReference type="InParanoid" id="A0A024G4P6"/>
<accession>A0A024G4P6</accession>
<sequence length="235" mass="26124">MPRLKSKGSTYSQKLGADEDVHERNGETIFLKSNDSSHTTSEHDSENKIENGVEDADTVINTKERAVLLVLDNSNRPLRYVENSLRARRRKNAMLKNAAEGSKPLTSHWQPKITVVEVVGEDEIDAESEAGDEADNESYHCRIASGRNREQCEYYGIASGRSSLMMGCFCCIQMVIMPLQHRTATEFVNLIYDAALGPCMDDQDDKKGLILMENGSPVHRSSAAKTGRESGRLQS</sequence>
<name>A0A024G4P6_9STRA</name>
<proteinExistence type="predicted"/>
<evidence type="ECO:0000313" key="3">
    <source>
        <dbReference type="Proteomes" id="UP000053237"/>
    </source>
</evidence>
<evidence type="ECO:0000313" key="2">
    <source>
        <dbReference type="EMBL" id="CCI41819.1"/>
    </source>
</evidence>
<keyword evidence="3" id="KW-1185">Reference proteome</keyword>
<dbReference type="Proteomes" id="UP000053237">
    <property type="component" value="Unassembled WGS sequence"/>
</dbReference>
<reference evidence="2 3" key="1">
    <citation type="submission" date="2012-05" db="EMBL/GenBank/DDBJ databases">
        <title>Recombination and specialization in a pathogen metapopulation.</title>
        <authorList>
            <person name="Gardiner A."/>
            <person name="Kemen E."/>
            <person name="Schultz-Larsen T."/>
            <person name="MacLean D."/>
            <person name="Van Oosterhout C."/>
            <person name="Jones J.D.G."/>
        </authorList>
    </citation>
    <scope>NUCLEOTIDE SEQUENCE [LARGE SCALE GENOMIC DNA]</scope>
    <source>
        <strain evidence="2 3">Ac Nc2</strain>
    </source>
</reference>
<dbReference type="AlphaFoldDB" id="A0A024G4P6"/>
<evidence type="ECO:0000256" key="1">
    <source>
        <dbReference type="SAM" id="MobiDB-lite"/>
    </source>
</evidence>
<protein>
    <recommendedName>
        <fullName evidence="4">Tc1-like transposase DDE domain-containing protein</fullName>
    </recommendedName>
</protein>